<keyword evidence="2" id="KW-1133">Transmembrane helix</keyword>
<reference evidence="4 5" key="1">
    <citation type="journal article" date="2019" name="Int. J. Syst. Evol. Microbiol.">
        <title>The Global Catalogue of Microorganisms (GCM) 10K type strain sequencing project: providing services to taxonomists for standard genome sequencing and annotation.</title>
        <authorList>
            <consortium name="The Broad Institute Genomics Platform"/>
            <consortium name="The Broad Institute Genome Sequencing Center for Infectious Disease"/>
            <person name="Wu L."/>
            <person name="Ma J."/>
        </authorList>
    </citation>
    <scope>NUCLEOTIDE SEQUENCE [LARGE SCALE GENOMIC DNA]</scope>
    <source>
        <strain evidence="4 5">JCM 4505</strain>
    </source>
</reference>
<gene>
    <name evidence="4" type="ORF">GCM10010302_68380</name>
</gene>
<sequence length="557" mass="58045">MKLHKTHSMRGFAFPVPIRWEGNVSSEPLSERPTGPPSGPLSGRPSGEGAGVPPPPPPSGGGPPSGPGGPPSGPGGPRPGGPPPPSGGDGHRPWWRSVPRIAAITAAVVVAVILAVVLGRPGGDTATAGEVILQPTDDAGVDPYTPSTANTTTALPAAAPSTAPAKKDTISSVAGSEPGLYGGSRNTASCDVEKQIRYLSADPARNRAFASVVGVQESTVPAYLRSLTPVQLRSDTRVTNHGFRDGVATSYQSVLQAGTAVLVDKYGEPKVRCACGNPLSRVVPQPGTPRQKGPSWPGYQPQNVVVVNRSTTVINVFVIYDSRDKQWVHRYTGDQVHHDKPAPPPPRHWPTSPPSPPVTHTPGTRPPTGTESPVTKPPTGTPTNTPTNTQSPATRTPGPKTPTETPTGATPSPATETPATPTPTPTPTTEATPTPTPTPTKETETPAVTPTPTPTLPAPTPTETPATGRTATQAPTTQPPEKPPAPPPTPTQAPVTPPPPTRAPETERPYTQAPAPQTEAPDQQNQNRNHNQQNNQNNQQNDNRQNQNQNQNNQPGY</sequence>
<feature type="compositionally biased region" description="Low complexity" evidence="1">
    <location>
        <begin position="522"/>
        <end position="557"/>
    </location>
</feature>
<comment type="caution">
    <text evidence="4">The sequence shown here is derived from an EMBL/GenBank/DDBJ whole genome shotgun (WGS) entry which is preliminary data.</text>
</comment>
<dbReference type="Pfam" id="PF20568">
    <property type="entry name" value="DUF6777"/>
    <property type="match status" value="1"/>
</dbReference>
<accession>A0ABN0VX31</accession>
<evidence type="ECO:0000313" key="5">
    <source>
        <dbReference type="Proteomes" id="UP001501867"/>
    </source>
</evidence>
<feature type="region of interest" description="Disordered" evidence="1">
    <location>
        <begin position="279"/>
        <end position="299"/>
    </location>
</feature>
<feature type="compositionally biased region" description="Low complexity" evidence="1">
    <location>
        <begin position="381"/>
        <end position="419"/>
    </location>
</feature>
<feature type="region of interest" description="Disordered" evidence="1">
    <location>
        <begin position="14"/>
        <end position="94"/>
    </location>
</feature>
<proteinExistence type="predicted"/>
<dbReference type="Proteomes" id="UP001501867">
    <property type="component" value="Unassembled WGS sequence"/>
</dbReference>
<protein>
    <recommendedName>
        <fullName evidence="3">DUF6777 domain-containing protein</fullName>
    </recommendedName>
</protein>
<dbReference type="InterPro" id="IPR046704">
    <property type="entry name" value="DUF6777"/>
</dbReference>
<organism evidence="4 5">
    <name type="scientific">Streptomyces polychromogenes</name>
    <dbReference type="NCBI Taxonomy" id="67342"/>
    <lineage>
        <taxon>Bacteria</taxon>
        <taxon>Bacillati</taxon>
        <taxon>Actinomycetota</taxon>
        <taxon>Actinomycetes</taxon>
        <taxon>Kitasatosporales</taxon>
        <taxon>Streptomycetaceae</taxon>
        <taxon>Streptomyces</taxon>
    </lineage>
</organism>
<feature type="compositionally biased region" description="Pro residues" evidence="1">
    <location>
        <begin position="342"/>
        <end position="359"/>
    </location>
</feature>
<evidence type="ECO:0000259" key="3">
    <source>
        <dbReference type="Pfam" id="PF20568"/>
    </source>
</evidence>
<evidence type="ECO:0000313" key="4">
    <source>
        <dbReference type="EMBL" id="GAA0319505.1"/>
    </source>
</evidence>
<name>A0ABN0VX31_9ACTN</name>
<feature type="compositionally biased region" description="Low complexity" evidence="1">
    <location>
        <begin position="463"/>
        <end position="476"/>
    </location>
</feature>
<evidence type="ECO:0000256" key="2">
    <source>
        <dbReference type="SAM" id="Phobius"/>
    </source>
</evidence>
<feature type="compositionally biased region" description="Pro residues" evidence="1">
    <location>
        <begin position="477"/>
        <end position="502"/>
    </location>
</feature>
<feature type="compositionally biased region" description="Low complexity" evidence="1">
    <location>
        <begin position="146"/>
        <end position="164"/>
    </location>
</feature>
<feature type="region of interest" description="Disordered" evidence="1">
    <location>
        <begin position="332"/>
        <end position="557"/>
    </location>
</feature>
<keyword evidence="2" id="KW-0812">Transmembrane</keyword>
<feature type="compositionally biased region" description="Pro residues" evidence="1">
    <location>
        <begin position="449"/>
        <end position="462"/>
    </location>
</feature>
<feature type="domain" description="DUF6777" evidence="3">
    <location>
        <begin position="172"/>
        <end position="333"/>
    </location>
</feature>
<feature type="compositionally biased region" description="Pro residues" evidence="1">
    <location>
        <begin position="52"/>
        <end position="86"/>
    </location>
</feature>
<keyword evidence="5" id="KW-1185">Reference proteome</keyword>
<dbReference type="PRINTS" id="PR01217">
    <property type="entry name" value="PRICHEXTENSN"/>
</dbReference>
<feature type="transmembrane region" description="Helical" evidence="2">
    <location>
        <begin position="101"/>
        <end position="119"/>
    </location>
</feature>
<feature type="region of interest" description="Disordered" evidence="1">
    <location>
        <begin position="146"/>
        <end position="171"/>
    </location>
</feature>
<keyword evidence="2" id="KW-0472">Membrane</keyword>
<dbReference type="EMBL" id="BAAABV010000028">
    <property type="protein sequence ID" value="GAA0319505.1"/>
    <property type="molecule type" value="Genomic_DNA"/>
</dbReference>
<evidence type="ECO:0000256" key="1">
    <source>
        <dbReference type="SAM" id="MobiDB-lite"/>
    </source>
</evidence>
<feature type="compositionally biased region" description="Low complexity" evidence="1">
    <location>
        <begin position="360"/>
        <end position="374"/>
    </location>
</feature>
<feature type="compositionally biased region" description="Basic and acidic residues" evidence="1">
    <location>
        <begin position="332"/>
        <end position="341"/>
    </location>
</feature>